<reference evidence="2 3" key="1">
    <citation type="submission" date="2022-12" db="EMBL/GenBank/DDBJ databases">
        <title>Chromosome-level genome of Tegillarca granosa.</title>
        <authorList>
            <person name="Kim J."/>
        </authorList>
    </citation>
    <scope>NUCLEOTIDE SEQUENCE [LARGE SCALE GENOMIC DNA]</scope>
    <source>
        <strain evidence="2">Teg-2019</strain>
        <tissue evidence="2">Adductor muscle</tissue>
    </source>
</reference>
<accession>A0ABQ9ESK5</accession>
<dbReference type="EMBL" id="JARBDR010000793">
    <property type="protein sequence ID" value="KAJ8307366.1"/>
    <property type="molecule type" value="Genomic_DNA"/>
</dbReference>
<keyword evidence="3" id="KW-1185">Reference proteome</keyword>
<feature type="compositionally biased region" description="Basic and acidic residues" evidence="1">
    <location>
        <begin position="857"/>
        <end position="867"/>
    </location>
</feature>
<dbReference type="Proteomes" id="UP001217089">
    <property type="component" value="Unassembled WGS sequence"/>
</dbReference>
<evidence type="ECO:0000313" key="3">
    <source>
        <dbReference type="Proteomes" id="UP001217089"/>
    </source>
</evidence>
<feature type="compositionally biased region" description="Polar residues" evidence="1">
    <location>
        <begin position="207"/>
        <end position="219"/>
    </location>
</feature>
<sequence length="867" mass="97423">MADLETFEREDRIRNLLTEKCKCLSQTKQELAFMLRDRHLLMQNSKNVSSHGNYNLFWNTGTNNESQQVQATRPTFNQMDSGFFDQSSLSEKFDLNSSTSSDRFGKLDDLVAQIVDENDSSLFAYNNNYSNSPNNNRIDDLVRFNDGTPITSKIGNSNQAWTSSSADSAYTQKYQTSANSFEFQELPRNGLSSWSEKSTRSPKFPPSSRQNVNQSDGFSNINMNRAQFVRDENFPTNINSSVLDNYGGMTSHQMPPNSGGGSFLDMYDFQNLNMPTSLTETLHSLSQQINSEVSSVEKLPESTENQQFSHGLSYLCNSQSQGQQSKQSLPFSNKLRADFGNHDSGYLGNTQIDEENQRNRDISFHLKFDQGNQNCGYSMEQGGINNPNILSGEAAHLQLSQGHIDRHASVMQPIKVLTGIHTSVTSSHGSQSLSGPGTPNSLNESSFHNYDKLTSTPSGNISMNNNNSPHQNIRMQFPKQQPFPLNYSPVTSHTSEKQPTKNNCANISEAFRQKMARMTMANQNAPSQYESKTSNDILQDSNTIQNTAFNVEVPFTDMLQSPYARERQQERVNQGDKFTLDLAALSQIHQPFLKLAPNFIAPQFITTTPHSAFPTAEAFEYLPIDPYGRLAPAYLGPEMFFDIPPYFYHHGVHSFIPGFRNPRSQFVHTEAELARQNPGKKVSSTNNIVVPRLPSNPSRVDRLVVDSFKEHARIITLIDKMEKLRCISVHPNIHSALERWLEGIRKVQARRKEEIVNATNRHRNGGPRHQEDKDVLALAASIGELSSLTRRARTANWSALQMADKNNPDFHKLGLDLKPVSDEDCSGLQSFTLLSQASKESSEETSTIKTSMNENIEDGKTKPEKKE</sequence>
<gene>
    <name evidence="2" type="ORF">KUTeg_015450</name>
</gene>
<organism evidence="2 3">
    <name type="scientific">Tegillarca granosa</name>
    <name type="common">Malaysian cockle</name>
    <name type="synonym">Anadara granosa</name>
    <dbReference type="NCBI Taxonomy" id="220873"/>
    <lineage>
        <taxon>Eukaryota</taxon>
        <taxon>Metazoa</taxon>
        <taxon>Spiralia</taxon>
        <taxon>Lophotrochozoa</taxon>
        <taxon>Mollusca</taxon>
        <taxon>Bivalvia</taxon>
        <taxon>Autobranchia</taxon>
        <taxon>Pteriomorphia</taxon>
        <taxon>Arcoida</taxon>
        <taxon>Arcoidea</taxon>
        <taxon>Arcidae</taxon>
        <taxon>Tegillarca</taxon>
    </lineage>
</organism>
<proteinExistence type="predicted"/>
<dbReference type="PANTHER" id="PTHR33861:SF5">
    <property type="entry name" value="GAMMA-TUBULIN COMPLEX COMPONENT"/>
    <property type="match status" value="1"/>
</dbReference>
<feature type="region of interest" description="Disordered" evidence="1">
    <location>
        <begin position="835"/>
        <end position="867"/>
    </location>
</feature>
<dbReference type="InterPro" id="IPR027963">
    <property type="entry name" value="MEIOC"/>
</dbReference>
<feature type="region of interest" description="Disordered" evidence="1">
    <location>
        <begin position="191"/>
        <end position="219"/>
    </location>
</feature>
<dbReference type="PANTHER" id="PTHR33861">
    <property type="entry name" value="PROTEIN CBG18333"/>
    <property type="match status" value="1"/>
</dbReference>
<protein>
    <submittedName>
        <fullName evidence="2">Uncharacterized protein</fullName>
    </submittedName>
</protein>
<dbReference type="Pfam" id="PF15189">
    <property type="entry name" value="MEIOC"/>
    <property type="match status" value="1"/>
</dbReference>
<evidence type="ECO:0000256" key="1">
    <source>
        <dbReference type="SAM" id="MobiDB-lite"/>
    </source>
</evidence>
<name>A0ABQ9ESK5_TEGGR</name>
<evidence type="ECO:0000313" key="2">
    <source>
        <dbReference type="EMBL" id="KAJ8307366.1"/>
    </source>
</evidence>
<comment type="caution">
    <text evidence="2">The sequence shown here is derived from an EMBL/GenBank/DDBJ whole genome shotgun (WGS) entry which is preliminary data.</text>
</comment>